<accession>A0A956RP22</accession>
<sequence length="480" mass="51467">MGNNASELVDRLGAIFGPERTVSTPEQLLTYECDGHALERRPPQVVVYPESTEEVRRGIRVCAELAVPFLARGAGTGLSGGAVAARGGVVFEMARMNRILEIDYANRLAVVQPGLVNLHLSLATQKRGFHYAPDPSSQGACTLGGNVAENSGGPHTLKYGVTTNHVLGLELVLPNGEVVRTGSRMGDVPGLDLTGVIVVSEGTFGIVTEITVRLTRNAEAVRTFLAVYDDLDRASETVSGVIAAGIVPAALELIDAVAIQAVEAHLKVGFPTDAAAVLLIEIEGLADEVEATATSIETIARAHECRSIEVAGDEATRRRLWKGRKMALGAVGKIAAAYYTHDGVVPRSKLPEAVRRIQEIAKRHGVRVANICHAGDGNLHPLLLFDPSDRDEITRMHDAGKEILRMCVDLGGALTGEHGVGAEKRSCMPWLFSENDLDQFARVRSVFDPHELSNPEKVFPTGSRCADVHIARKIRTGGWL</sequence>
<dbReference type="InterPro" id="IPR016169">
    <property type="entry name" value="FAD-bd_PCMH_sub2"/>
</dbReference>
<dbReference type="Proteomes" id="UP000697710">
    <property type="component" value="Unassembled WGS sequence"/>
</dbReference>
<comment type="similarity">
    <text evidence="2">Belongs to the FAD-binding oxidoreductase/transferase type 4 family.</text>
</comment>
<dbReference type="InterPro" id="IPR051914">
    <property type="entry name" value="FAD-linked_OxidoTrans_Type4"/>
</dbReference>
<gene>
    <name evidence="7" type="ORF">KC729_04760</name>
</gene>
<protein>
    <submittedName>
        <fullName evidence="7">FAD-binding protein</fullName>
    </submittedName>
</protein>
<dbReference type="EMBL" id="JAGQHR010000091">
    <property type="protein sequence ID" value="MCA9726972.1"/>
    <property type="molecule type" value="Genomic_DNA"/>
</dbReference>
<dbReference type="InterPro" id="IPR004113">
    <property type="entry name" value="FAD-bd_oxidored_4_C"/>
</dbReference>
<comment type="caution">
    <text evidence="7">The sequence shown here is derived from an EMBL/GenBank/DDBJ whole genome shotgun (WGS) entry which is preliminary data.</text>
</comment>
<evidence type="ECO:0000256" key="3">
    <source>
        <dbReference type="ARBA" id="ARBA00022630"/>
    </source>
</evidence>
<dbReference type="Gene3D" id="1.10.45.10">
    <property type="entry name" value="Vanillyl-alcohol Oxidase, Chain A, domain 4"/>
    <property type="match status" value="1"/>
</dbReference>
<dbReference type="Gene3D" id="3.30.70.2740">
    <property type="match status" value="1"/>
</dbReference>
<dbReference type="SUPFAM" id="SSF56176">
    <property type="entry name" value="FAD-binding/transporter-associated domain-like"/>
    <property type="match status" value="1"/>
</dbReference>
<evidence type="ECO:0000256" key="4">
    <source>
        <dbReference type="ARBA" id="ARBA00022827"/>
    </source>
</evidence>
<dbReference type="InterPro" id="IPR016164">
    <property type="entry name" value="FAD-linked_Oxase-like_C"/>
</dbReference>
<dbReference type="InterPro" id="IPR036318">
    <property type="entry name" value="FAD-bd_PCMH-like_sf"/>
</dbReference>
<dbReference type="Gene3D" id="3.30.70.2190">
    <property type="match status" value="1"/>
</dbReference>
<name>A0A956RP22_UNCEI</name>
<dbReference type="FunFam" id="3.30.70.2740:FF:000001">
    <property type="entry name" value="D-lactate dehydrogenase mitochondrial"/>
    <property type="match status" value="1"/>
</dbReference>
<dbReference type="PANTHER" id="PTHR42934">
    <property type="entry name" value="GLYCOLATE OXIDASE SUBUNIT GLCD"/>
    <property type="match status" value="1"/>
</dbReference>
<dbReference type="InterPro" id="IPR016167">
    <property type="entry name" value="FAD-bd_PCMH_sub1"/>
</dbReference>
<keyword evidence="5" id="KW-0560">Oxidoreductase</keyword>
<evidence type="ECO:0000313" key="7">
    <source>
        <dbReference type="EMBL" id="MCA9726972.1"/>
    </source>
</evidence>
<dbReference type="PANTHER" id="PTHR42934:SF1">
    <property type="entry name" value="GLYCOLATE OXIDASE SUBUNIT GLCD"/>
    <property type="match status" value="1"/>
</dbReference>
<dbReference type="Pfam" id="PF02913">
    <property type="entry name" value="FAD-oxidase_C"/>
    <property type="match status" value="1"/>
</dbReference>
<comment type="cofactor">
    <cofactor evidence="1">
        <name>FAD</name>
        <dbReference type="ChEBI" id="CHEBI:57692"/>
    </cofactor>
</comment>
<reference evidence="7" key="2">
    <citation type="journal article" date="2021" name="Microbiome">
        <title>Successional dynamics and alternative stable states in a saline activated sludge microbial community over 9 years.</title>
        <authorList>
            <person name="Wang Y."/>
            <person name="Ye J."/>
            <person name="Ju F."/>
            <person name="Liu L."/>
            <person name="Boyd J.A."/>
            <person name="Deng Y."/>
            <person name="Parks D.H."/>
            <person name="Jiang X."/>
            <person name="Yin X."/>
            <person name="Woodcroft B.J."/>
            <person name="Tyson G.W."/>
            <person name="Hugenholtz P."/>
            <person name="Polz M.F."/>
            <person name="Zhang T."/>
        </authorList>
    </citation>
    <scope>NUCLEOTIDE SEQUENCE</scope>
    <source>
        <strain evidence="7">HKST-UBA01</strain>
    </source>
</reference>
<organism evidence="7 8">
    <name type="scientific">Eiseniibacteriota bacterium</name>
    <dbReference type="NCBI Taxonomy" id="2212470"/>
    <lineage>
        <taxon>Bacteria</taxon>
        <taxon>Candidatus Eiseniibacteriota</taxon>
    </lineage>
</organism>
<dbReference type="Gene3D" id="3.30.43.10">
    <property type="entry name" value="Uridine Diphospho-n-acetylenolpyruvylglucosamine Reductase, domain 2"/>
    <property type="match status" value="1"/>
</dbReference>
<dbReference type="InterPro" id="IPR006094">
    <property type="entry name" value="Oxid_FAD_bind_N"/>
</dbReference>
<dbReference type="InterPro" id="IPR016171">
    <property type="entry name" value="Vanillyl_alc_oxidase_C-sub2"/>
</dbReference>
<reference evidence="7" key="1">
    <citation type="submission" date="2020-04" db="EMBL/GenBank/DDBJ databases">
        <authorList>
            <person name="Zhang T."/>
        </authorList>
    </citation>
    <scope>NUCLEOTIDE SEQUENCE</scope>
    <source>
        <strain evidence="7">HKST-UBA01</strain>
    </source>
</reference>
<dbReference type="InterPro" id="IPR016166">
    <property type="entry name" value="FAD-bd_PCMH"/>
</dbReference>
<evidence type="ECO:0000256" key="5">
    <source>
        <dbReference type="ARBA" id="ARBA00023002"/>
    </source>
</evidence>
<dbReference type="Pfam" id="PF01565">
    <property type="entry name" value="FAD_binding_4"/>
    <property type="match status" value="1"/>
</dbReference>
<dbReference type="PROSITE" id="PS51387">
    <property type="entry name" value="FAD_PCMH"/>
    <property type="match status" value="1"/>
</dbReference>
<dbReference type="AlphaFoldDB" id="A0A956RP22"/>
<evidence type="ECO:0000259" key="6">
    <source>
        <dbReference type="PROSITE" id="PS51387"/>
    </source>
</evidence>
<evidence type="ECO:0000313" key="8">
    <source>
        <dbReference type="Proteomes" id="UP000697710"/>
    </source>
</evidence>
<evidence type="ECO:0000256" key="1">
    <source>
        <dbReference type="ARBA" id="ARBA00001974"/>
    </source>
</evidence>
<proteinExistence type="inferred from homology"/>
<evidence type="ECO:0000256" key="2">
    <source>
        <dbReference type="ARBA" id="ARBA00008000"/>
    </source>
</evidence>
<keyword evidence="4" id="KW-0274">FAD</keyword>
<dbReference type="GO" id="GO:0016491">
    <property type="term" value="F:oxidoreductase activity"/>
    <property type="evidence" value="ECO:0007669"/>
    <property type="project" value="UniProtKB-KW"/>
</dbReference>
<feature type="domain" description="FAD-binding PCMH-type" evidence="6">
    <location>
        <begin position="38"/>
        <end position="217"/>
    </location>
</feature>
<dbReference type="GO" id="GO:0071949">
    <property type="term" value="F:FAD binding"/>
    <property type="evidence" value="ECO:0007669"/>
    <property type="project" value="InterPro"/>
</dbReference>
<dbReference type="SUPFAM" id="SSF55103">
    <property type="entry name" value="FAD-linked oxidases, C-terminal domain"/>
    <property type="match status" value="1"/>
</dbReference>
<keyword evidence="3" id="KW-0285">Flavoprotein</keyword>
<dbReference type="Gene3D" id="3.30.465.10">
    <property type="match status" value="1"/>
</dbReference>